<name>A0A2P8CUZ6_9ACTN</name>
<gene>
    <name evidence="4" type="ORF">CLV63_12974</name>
</gene>
<evidence type="ECO:0000256" key="2">
    <source>
        <dbReference type="ARBA" id="ARBA00023315"/>
    </source>
</evidence>
<dbReference type="OrthoDB" id="3389160at2"/>
<dbReference type="Proteomes" id="UP000240542">
    <property type="component" value="Unassembled WGS sequence"/>
</dbReference>
<dbReference type="PANTHER" id="PTHR43877:SF1">
    <property type="entry name" value="ACETYLTRANSFERASE"/>
    <property type="match status" value="1"/>
</dbReference>
<dbReference type="Gene3D" id="3.40.630.30">
    <property type="match status" value="1"/>
</dbReference>
<dbReference type="PANTHER" id="PTHR43877">
    <property type="entry name" value="AMINOALKYLPHOSPHONATE N-ACETYLTRANSFERASE-RELATED-RELATED"/>
    <property type="match status" value="1"/>
</dbReference>
<accession>A0A2P8CUZ6</accession>
<dbReference type="InterPro" id="IPR000182">
    <property type="entry name" value="GNAT_dom"/>
</dbReference>
<protein>
    <submittedName>
        <fullName evidence="4">Acetyltransferase (GNAT) family protein</fullName>
    </submittedName>
</protein>
<feature type="domain" description="N-acetyltransferase" evidence="3">
    <location>
        <begin position="159"/>
        <end position="319"/>
    </location>
</feature>
<dbReference type="InterPro" id="IPR016181">
    <property type="entry name" value="Acyl_CoA_acyltransferase"/>
</dbReference>
<reference evidence="4 5" key="1">
    <citation type="submission" date="2018-03" db="EMBL/GenBank/DDBJ databases">
        <title>Genomic Encyclopedia of Archaeal and Bacterial Type Strains, Phase II (KMG-II): from individual species to whole genera.</title>
        <authorList>
            <person name="Goeker M."/>
        </authorList>
    </citation>
    <scope>NUCLEOTIDE SEQUENCE [LARGE SCALE GENOMIC DNA]</scope>
    <source>
        <strain evidence="4 5">DSM 45312</strain>
    </source>
</reference>
<dbReference type="Pfam" id="PF00583">
    <property type="entry name" value="Acetyltransf_1"/>
    <property type="match status" value="1"/>
</dbReference>
<keyword evidence="1 4" id="KW-0808">Transferase</keyword>
<dbReference type="CDD" id="cd04301">
    <property type="entry name" value="NAT_SF"/>
    <property type="match status" value="1"/>
</dbReference>
<evidence type="ECO:0000256" key="1">
    <source>
        <dbReference type="ARBA" id="ARBA00022679"/>
    </source>
</evidence>
<dbReference type="GO" id="GO:0016747">
    <property type="term" value="F:acyltransferase activity, transferring groups other than amino-acyl groups"/>
    <property type="evidence" value="ECO:0007669"/>
    <property type="project" value="InterPro"/>
</dbReference>
<evidence type="ECO:0000313" key="4">
    <source>
        <dbReference type="EMBL" id="PSK88785.1"/>
    </source>
</evidence>
<dbReference type="RefSeq" id="WP_106586433.1">
    <property type="nucleotide sequence ID" value="NZ_PYGA01000029.1"/>
</dbReference>
<organism evidence="4 5">
    <name type="scientific">Murinocardiopsis flavida</name>
    <dbReference type="NCBI Taxonomy" id="645275"/>
    <lineage>
        <taxon>Bacteria</taxon>
        <taxon>Bacillati</taxon>
        <taxon>Actinomycetota</taxon>
        <taxon>Actinomycetes</taxon>
        <taxon>Streptosporangiales</taxon>
        <taxon>Nocardiopsidaceae</taxon>
        <taxon>Murinocardiopsis</taxon>
    </lineage>
</organism>
<comment type="caution">
    <text evidence="4">The sequence shown here is derived from an EMBL/GenBank/DDBJ whole genome shotgun (WGS) entry which is preliminary data.</text>
</comment>
<dbReference type="EMBL" id="PYGA01000029">
    <property type="protein sequence ID" value="PSK88785.1"/>
    <property type="molecule type" value="Genomic_DNA"/>
</dbReference>
<proteinExistence type="predicted"/>
<dbReference type="InterPro" id="IPR050832">
    <property type="entry name" value="Bact_Acetyltransf"/>
</dbReference>
<dbReference type="PROSITE" id="PS51186">
    <property type="entry name" value="GNAT"/>
    <property type="match status" value="1"/>
</dbReference>
<sequence length="320" mass="33944">MALDVVPFADHHIDHAVALLTAAHAPTGAAVPAVDLADPGAARAQLDAFGAAGPAVAALSGGVPVGFMAATVPKLQGTPLGRVRMQHHAAAPDGIRATYRHLYRALAQELVDVGCFEHTVKVAAEHRDTVACLVELGFGFDQVKGFRPIAPLAGPARQVRLRRAHRDDLADLVRLTVELQRFHAQAPMLRPAEIDVLATGDDLRAAIADDRRLVLVAETHGRPAGVMVADHDSRYSTAASIGIAAVTADARSEGIGTALLAGVVEWAADQGFGSCGAEWTSANLVSDAFWRGHGFVPARYTLTRRVDPRVSLDYRHFVPR</sequence>
<evidence type="ECO:0000313" key="5">
    <source>
        <dbReference type="Proteomes" id="UP000240542"/>
    </source>
</evidence>
<keyword evidence="2" id="KW-0012">Acyltransferase</keyword>
<evidence type="ECO:0000259" key="3">
    <source>
        <dbReference type="PROSITE" id="PS51186"/>
    </source>
</evidence>
<keyword evidence="5" id="KW-1185">Reference proteome</keyword>
<dbReference type="SUPFAM" id="SSF55729">
    <property type="entry name" value="Acyl-CoA N-acyltransferases (Nat)"/>
    <property type="match status" value="1"/>
</dbReference>
<dbReference type="AlphaFoldDB" id="A0A2P8CUZ6"/>